<name>A0A4R3YPW0_9GAMM</name>
<comment type="caution">
    <text evidence="1">The sequence shown here is derived from an EMBL/GenBank/DDBJ whole genome shotgun (WGS) entry which is preliminary data.</text>
</comment>
<dbReference type="AlphaFoldDB" id="A0A4R3YPW0"/>
<protein>
    <submittedName>
        <fullName evidence="1">Uncharacterized protein</fullName>
    </submittedName>
</protein>
<reference evidence="1 2" key="1">
    <citation type="submission" date="2019-03" db="EMBL/GenBank/DDBJ databases">
        <title>Genomic Encyclopedia of Type Strains, Phase IV (KMG-IV): sequencing the most valuable type-strain genomes for metagenomic binning, comparative biology and taxonomic classification.</title>
        <authorList>
            <person name="Goeker M."/>
        </authorList>
    </citation>
    <scope>NUCLEOTIDE SEQUENCE [LARGE SCALE GENOMIC DNA]</scope>
    <source>
        <strain evidence="1 2">DSM 19580</strain>
    </source>
</reference>
<dbReference type="EMBL" id="SMCR01000008">
    <property type="protein sequence ID" value="TCV93628.1"/>
    <property type="molecule type" value="Genomic_DNA"/>
</dbReference>
<gene>
    <name evidence="1" type="ORF">EDC52_10810</name>
</gene>
<dbReference type="Proteomes" id="UP000295719">
    <property type="component" value="Unassembled WGS sequence"/>
</dbReference>
<organism evidence="1 2">
    <name type="scientific">Biostraticola tofi</name>
    <dbReference type="NCBI Taxonomy" id="466109"/>
    <lineage>
        <taxon>Bacteria</taxon>
        <taxon>Pseudomonadati</taxon>
        <taxon>Pseudomonadota</taxon>
        <taxon>Gammaproteobacteria</taxon>
        <taxon>Enterobacterales</taxon>
        <taxon>Bruguierivoracaceae</taxon>
        <taxon>Biostraticola</taxon>
    </lineage>
</organism>
<accession>A0A4R3YPW0</accession>
<sequence>MNRSNRKDWDHSLDVIAASRLIFMSCAPAEIKAASVNRRPLRGDVAVYRQSFSAGVPQKVTDWFRRQRVCRQQVFHSALAWL</sequence>
<proteinExistence type="predicted"/>
<evidence type="ECO:0000313" key="1">
    <source>
        <dbReference type="EMBL" id="TCV93628.1"/>
    </source>
</evidence>
<evidence type="ECO:0000313" key="2">
    <source>
        <dbReference type="Proteomes" id="UP000295719"/>
    </source>
</evidence>
<keyword evidence="2" id="KW-1185">Reference proteome</keyword>